<dbReference type="GO" id="GO:0016747">
    <property type="term" value="F:acyltransferase activity, transferring groups other than amino-acyl groups"/>
    <property type="evidence" value="ECO:0007669"/>
    <property type="project" value="TreeGrafter"/>
</dbReference>
<dbReference type="InterPro" id="IPR029058">
    <property type="entry name" value="AB_hydrolase_fold"/>
</dbReference>
<organism evidence="2 3">
    <name type="scientific">Dysgonomonas macrotermitis</name>
    <dbReference type="NCBI Taxonomy" id="1346286"/>
    <lineage>
        <taxon>Bacteria</taxon>
        <taxon>Pseudomonadati</taxon>
        <taxon>Bacteroidota</taxon>
        <taxon>Bacteroidia</taxon>
        <taxon>Bacteroidales</taxon>
        <taxon>Dysgonomonadaceae</taxon>
        <taxon>Dysgonomonas</taxon>
    </lineage>
</organism>
<evidence type="ECO:0000313" key="3">
    <source>
        <dbReference type="Proteomes" id="UP000184480"/>
    </source>
</evidence>
<dbReference type="SUPFAM" id="SSF53474">
    <property type="entry name" value="alpha/beta-Hydrolases"/>
    <property type="match status" value="1"/>
</dbReference>
<proteinExistence type="predicted"/>
<sequence>MKKKLPLILLVAFMQSAIAFGQQALWGAQDIISPEIHPDNTVTFRVLNPLKAKVQLTGDFLPTGKQTTPFGEVEAPLAVDLVEGANGVWEYTTPQPLASELYSYSLIIDGIKTFDPNNMYLVRDVASLTNIFLIGGGQGDLYKVNEVPHGTVSKRWYNSPTLKMDRRITVYTPAGYETSGKEYPVFYLLHGMGGDEEAWTTLGRATQILDNLIAQGKVQPMIVVMSNGNVVQEAAPGESSLGLYKPQFILPKTMDGTMEESFPDIVNFIDSNYRTIKAKQGRAIAGLSMGGFHSLHISKQYPDMFDYVGLFSAAILPADNNTTKDKVQSPVYADMDGKLRIQFANNPKLYWIAIGKDDFLYKANTEYRSKLDQAGYKYTYVESDGGHIWKNWRIYLTEFVPLLFK</sequence>
<dbReference type="Proteomes" id="UP000184480">
    <property type="component" value="Unassembled WGS sequence"/>
</dbReference>
<feature type="signal peptide" evidence="1">
    <location>
        <begin position="1"/>
        <end position="19"/>
    </location>
</feature>
<dbReference type="InterPro" id="IPR000801">
    <property type="entry name" value="Esterase-like"/>
</dbReference>
<dbReference type="InterPro" id="IPR050583">
    <property type="entry name" value="Mycobacterial_A85_antigen"/>
</dbReference>
<dbReference type="OrthoDB" id="9803578at2"/>
<dbReference type="InterPro" id="IPR013783">
    <property type="entry name" value="Ig-like_fold"/>
</dbReference>
<dbReference type="CDD" id="cd11294">
    <property type="entry name" value="E_set_Esterase_like_N"/>
    <property type="match status" value="1"/>
</dbReference>
<dbReference type="AlphaFoldDB" id="A0A1M5AS61"/>
<protein>
    <submittedName>
        <fullName evidence="2">Enterochelin esterase</fullName>
    </submittedName>
</protein>
<keyword evidence="3" id="KW-1185">Reference proteome</keyword>
<gene>
    <name evidence="2" type="ORF">SAMN05444362_105141</name>
</gene>
<name>A0A1M5AS61_9BACT</name>
<feature type="chain" id="PRO_5009908823" evidence="1">
    <location>
        <begin position="20"/>
        <end position="405"/>
    </location>
</feature>
<evidence type="ECO:0000256" key="1">
    <source>
        <dbReference type="SAM" id="SignalP"/>
    </source>
</evidence>
<keyword evidence="1" id="KW-0732">Signal</keyword>
<dbReference type="Gene3D" id="3.40.50.1820">
    <property type="entry name" value="alpha/beta hydrolase"/>
    <property type="match status" value="1"/>
</dbReference>
<dbReference type="PANTHER" id="PTHR48098">
    <property type="entry name" value="ENTEROCHELIN ESTERASE-RELATED"/>
    <property type="match status" value="1"/>
</dbReference>
<dbReference type="Gene3D" id="2.60.40.10">
    <property type="entry name" value="Immunoglobulins"/>
    <property type="match status" value="1"/>
</dbReference>
<evidence type="ECO:0000313" key="2">
    <source>
        <dbReference type="EMBL" id="SHF32986.1"/>
    </source>
</evidence>
<dbReference type="SUPFAM" id="SSF81296">
    <property type="entry name" value="E set domains"/>
    <property type="match status" value="1"/>
</dbReference>
<reference evidence="3" key="1">
    <citation type="submission" date="2016-11" db="EMBL/GenBank/DDBJ databases">
        <authorList>
            <person name="Varghese N."/>
            <person name="Submissions S."/>
        </authorList>
    </citation>
    <scope>NUCLEOTIDE SEQUENCE [LARGE SCALE GENOMIC DNA]</scope>
    <source>
        <strain evidence="3">DSM 27370</strain>
    </source>
</reference>
<dbReference type="EMBL" id="FQUC01000005">
    <property type="protein sequence ID" value="SHF32986.1"/>
    <property type="molecule type" value="Genomic_DNA"/>
</dbReference>
<dbReference type="PANTHER" id="PTHR48098:SF1">
    <property type="entry name" value="DIACYLGLYCEROL ACYLTRANSFERASE_MYCOLYLTRANSFERASE AG85A"/>
    <property type="match status" value="1"/>
</dbReference>
<dbReference type="InterPro" id="IPR014756">
    <property type="entry name" value="Ig_E-set"/>
</dbReference>
<dbReference type="Pfam" id="PF00756">
    <property type="entry name" value="Esterase"/>
    <property type="match status" value="1"/>
</dbReference>
<dbReference type="RefSeq" id="WP_062180608.1">
    <property type="nucleotide sequence ID" value="NZ_BBXL01000010.1"/>
</dbReference>
<dbReference type="STRING" id="1346286.SAMN05444362_105141"/>
<accession>A0A1M5AS61</accession>